<reference evidence="5 6" key="1">
    <citation type="journal article" date="2010" name="Cell">
        <title>The genome of Naegleria gruberi illuminates early eukaryotic versatility.</title>
        <authorList>
            <person name="Fritz-Laylin L.K."/>
            <person name="Prochnik S.E."/>
            <person name="Ginger M.L."/>
            <person name="Dacks J.B."/>
            <person name="Carpenter M.L."/>
            <person name="Field M.C."/>
            <person name="Kuo A."/>
            <person name="Paredez A."/>
            <person name="Chapman J."/>
            <person name="Pham J."/>
            <person name="Shu S."/>
            <person name="Neupane R."/>
            <person name="Cipriano M."/>
            <person name="Mancuso J."/>
            <person name="Tu H."/>
            <person name="Salamov A."/>
            <person name="Lindquist E."/>
            <person name="Shapiro H."/>
            <person name="Lucas S."/>
            <person name="Grigoriev I.V."/>
            <person name="Cande W.Z."/>
            <person name="Fulton C."/>
            <person name="Rokhsar D.S."/>
            <person name="Dawson S.C."/>
        </authorList>
    </citation>
    <scope>NUCLEOTIDE SEQUENCE [LARGE SCALE GENOMIC DNA]</scope>
    <source>
        <strain evidence="5 6">NEG-M</strain>
    </source>
</reference>
<feature type="domain" description="Methyltransferase type 11" evidence="4">
    <location>
        <begin position="6"/>
        <end position="105"/>
    </location>
</feature>
<dbReference type="eggNOG" id="KOG2352">
    <property type="taxonomic scope" value="Eukaryota"/>
</dbReference>
<evidence type="ECO:0000256" key="3">
    <source>
        <dbReference type="ARBA" id="ARBA00022679"/>
    </source>
</evidence>
<dbReference type="OMA" id="WYESHTE"/>
<dbReference type="VEuPathDB" id="AmoebaDB:NAEGRDRAFT_75186"/>
<dbReference type="RefSeq" id="XP_002669777.1">
    <property type="nucleotide sequence ID" value="XM_002669731.1"/>
</dbReference>
<accession>D2W1E3</accession>
<dbReference type="InParanoid" id="D2W1E3"/>
<dbReference type="CDD" id="cd02440">
    <property type="entry name" value="AdoMet_MTases"/>
    <property type="match status" value="1"/>
</dbReference>
<evidence type="ECO:0000256" key="2">
    <source>
        <dbReference type="ARBA" id="ARBA00022603"/>
    </source>
</evidence>
<proteinExistence type="inferred from homology"/>
<organism evidence="6">
    <name type="scientific">Naegleria gruberi</name>
    <name type="common">Amoeba</name>
    <dbReference type="NCBI Taxonomy" id="5762"/>
    <lineage>
        <taxon>Eukaryota</taxon>
        <taxon>Discoba</taxon>
        <taxon>Heterolobosea</taxon>
        <taxon>Tetramitia</taxon>
        <taxon>Eutetramitia</taxon>
        <taxon>Vahlkampfiidae</taxon>
        <taxon>Naegleria</taxon>
    </lineage>
</organism>
<dbReference type="GeneID" id="8857101"/>
<dbReference type="PANTHER" id="PTHR12176">
    <property type="entry name" value="SAM-DEPENDENT METHYLTRANSFERASE SUPERFAMILY PROTEIN"/>
    <property type="match status" value="1"/>
</dbReference>
<dbReference type="Pfam" id="PF08241">
    <property type="entry name" value="Methyltransf_11"/>
    <property type="match status" value="1"/>
</dbReference>
<sequence>MDSHTLYVGGGTSQVPFKLYEEGYKRVTTIDYSEGAMESMRRKNTNPDLEFLTMDAKHTNFPSWYFDYIVDKACFESEFCADWTHGAKTYLDEINRILKPGGMYMMISHFSPDKRLPLLEVDYLQWTVLVERQNKPNFSTIPNDENDSFYYLYVCKKADVNKR</sequence>
<comment type="similarity">
    <text evidence="1">Belongs to the methyltransferase superfamily.</text>
</comment>
<name>D2W1E3_NAEGR</name>
<evidence type="ECO:0000259" key="4">
    <source>
        <dbReference type="Pfam" id="PF08241"/>
    </source>
</evidence>
<evidence type="ECO:0000313" key="5">
    <source>
        <dbReference type="EMBL" id="EFC37033.1"/>
    </source>
</evidence>
<keyword evidence="3" id="KW-0808">Transferase</keyword>
<dbReference type="OrthoDB" id="411785at2759"/>
<dbReference type="EMBL" id="GG738922">
    <property type="protein sequence ID" value="EFC37033.1"/>
    <property type="molecule type" value="Genomic_DNA"/>
</dbReference>
<gene>
    <name evidence="5" type="ORF">NAEGRDRAFT_75186</name>
</gene>
<dbReference type="KEGG" id="ngr:NAEGRDRAFT_75186"/>
<evidence type="ECO:0000256" key="1">
    <source>
        <dbReference type="ARBA" id="ARBA00008361"/>
    </source>
</evidence>
<dbReference type="InterPro" id="IPR051419">
    <property type="entry name" value="Lys/N-term_MeTrsfase_sf"/>
</dbReference>
<dbReference type="GO" id="GO:0032259">
    <property type="term" value="P:methylation"/>
    <property type="evidence" value="ECO:0007669"/>
    <property type="project" value="UniProtKB-KW"/>
</dbReference>
<keyword evidence="2" id="KW-0489">Methyltransferase</keyword>
<dbReference type="SUPFAM" id="SSF53335">
    <property type="entry name" value="S-adenosyl-L-methionine-dependent methyltransferases"/>
    <property type="match status" value="1"/>
</dbReference>
<dbReference type="InterPro" id="IPR029063">
    <property type="entry name" value="SAM-dependent_MTases_sf"/>
</dbReference>
<dbReference type="GO" id="GO:0008757">
    <property type="term" value="F:S-adenosylmethionine-dependent methyltransferase activity"/>
    <property type="evidence" value="ECO:0007669"/>
    <property type="project" value="InterPro"/>
</dbReference>
<dbReference type="Gene3D" id="3.40.50.150">
    <property type="entry name" value="Vaccinia Virus protein VP39"/>
    <property type="match status" value="1"/>
</dbReference>
<dbReference type="AlphaFoldDB" id="D2W1E3"/>
<protein>
    <submittedName>
        <fullName evidence="5">Predicted protein</fullName>
    </submittedName>
</protein>
<keyword evidence="6" id="KW-1185">Reference proteome</keyword>
<evidence type="ECO:0000313" key="6">
    <source>
        <dbReference type="Proteomes" id="UP000006671"/>
    </source>
</evidence>
<dbReference type="InterPro" id="IPR013216">
    <property type="entry name" value="Methyltransf_11"/>
</dbReference>
<dbReference type="Proteomes" id="UP000006671">
    <property type="component" value="Unassembled WGS sequence"/>
</dbReference>
<dbReference type="PANTHER" id="PTHR12176:SF79">
    <property type="entry name" value="METHYLTRANSFERASE TYPE 11 DOMAIN-CONTAINING PROTEIN"/>
    <property type="match status" value="1"/>
</dbReference>
<dbReference type="STRING" id="5762.D2W1E3"/>